<accession>A0A6J6N1S1</accession>
<dbReference type="InterPro" id="IPR051450">
    <property type="entry name" value="Gfo/Idh/MocA_Oxidoreductases"/>
</dbReference>
<reference evidence="3" key="1">
    <citation type="submission" date="2020-05" db="EMBL/GenBank/DDBJ databases">
        <authorList>
            <person name="Chiriac C."/>
            <person name="Salcher M."/>
            <person name="Ghai R."/>
            <person name="Kavagutti S V."/>
        </authorList>
    </citation>
    <scope>NUCLEOTIDE SEQUENCE</scope>
</reference>
<dbReference type="Pfam" id="PF22725">
    <property type="entry name" value="GFO_IDH_MocA_C3"/>
    <property type="match status" value="1"/>
</dbReference>
<evidence type="ECO:0000313" key="3">
    <source>
        <dbReference type="EMBL" id="CAB4680082.1"/>
    </source>
</evidence>
<proteinExistence type="predicted"/>
<dbReference type="InterPro" id="IPR036291">
    <property type="entry name" value="NAD(P)-bd_dom_sf"/>
</dbReference>
<organism evidence="3">
    <name type="scientific">freshwater metagenome</name>
    <dbReference type="NCBI Taxonomy" id="449393"/>
    <lineage>
        <taxon>unclassified sequences</taxon>
        <taxon>metagenomes</taxon>
        <taxon>ecological metagenomes</taxon>
    </lineage>
</organism>
<evidence type="ECO:0000259" key="2">
    <source>
        <dbReference type="Pfam" id="PF22725"/>
    </source>
</evidence>
<dbReference type="SUPFAM" id="SSF51735">
    <property type="entry name" value="NAD(P)-binding Rossmann-fold domains"/>
    <property type="match status" value="1"/>
</dbReference>
<dbReference type="EMBL" id="CAEZXH010000019">
    <property type="protein sequence ID" value="CAB4680082.1"/>
    <property type="molecule type" value="Genomic_DNA"/>
</dbReference>
<name>A0A6J6N1S1_9ZZZZ</name>
<dbReference type="InterPro" id="IPR055170">
    <property type="entry name" value="GFO_IDH_MocA-like_dom"/>
</dbReference>
<evidence type="ECO:0000259" key="1">
    <source>
        <dbReference type="Pfam" id="PF01408"/>
    </source>
</evidence>
<dbReference type="InterPro" id="IPR000683">
    <property type="entry name" value="Gfo/Idh/MocA-like_OxRdtase_N"/>
</dbReference>
<sequence length="354" mass="37517">MPSNDKKLRLAVIGAGSWAQSAHLPTLKELGNIEFVGVCRKGADALARVKENFGFSIASENYQDVLSEDIDLVIVSSPSSMHHEHVKAALDIGATVLCEKPVTIDPKQAWDLVDHAKKVQQEVVVAFGWNFSKIVTDFKIALQNANLGKVEHLSIYMSSSTRELLSNSGSYPDAHPDALPEQATWTDPAISGGGYGQAQLSHALALALHLVDERVSGVTAITSNPGGAPVELHDAALFRLDGGGIGTLSGASGHTGAWKNKHALEVKGVCEQGQFTLDLLRECAHIYSAKNGDVFLPLADGAGAYYPEGPTRGLVSVARGESKNIAAPISLGAKTVEALDALYRSSLSGKYEAR</sequence>
<feature type="domain" description="GFO/IDH/MocA-like oxidoreductase" evidence="2">
    <location>
        <begin position="171"/>
        <end position="266"/>
    </location>
</feature>
<feature type="domain" description="Gfo/Idh/MocA-like oxidoreductase N-terminal" evidence="1">
    <location>
        <begin position="9"/>
        <end position="126"/>
    </location>
</feature>
<dbReference type="SUPFAM" id="SSF55347">
    <property type="entry name" value="Glyceraldehyde-3-phosphate dehydrogenase-like, C-terminal domain"/>
    <property type="match status" value="1"/>
</dbReference>
<dbReference type="GO" id="GO:0000166">
    <property type="term" value="F:nucleotide binding"/>
    <property type="evidence" value="ECO:0007669"/>
    <property type="project" value="InterPro"/>
</dbReference>
<dbReference type="PANTHER" id="PTHR43377">
    <property type="entry name" value="BILIVERDIN REDUCTASE A"/>
    <property type="match status" value="1"/>
</dbReference>
<dbReference type="Gene3D" id="3.30.360.10">
    <property type="entry name" value="Dihydrodipicolinate Reductase, domain 2"/>
    <property type="match status" value="1"/>
</dbReference>
<dbReference type="Gene3D" id="3.40.50.720">
    <property type="entry name" value="NAD(P)-binding Rossmann-like Domain"/>
    <property type="match status" value="1"/>
</dbReference>
<gene>
    <name evidence="3" type="ORF">UFOPK2360_00477</name>
</gene>
<protein>
    <submittedName>
        <fullName evidence="3">Unannotated protein</fullName>
    </submittedName>
</protein>
<dbReference type="PANTHER" id="PTHR43377:SF1">
    <property type="entry name" value="BILIVERDIN REDUCTASE A"/>
    <property type="match status" value="1"/>
</dbReference>
<dbReference type="Pfam" id="PF01408">
    <property type="entry name" value="GFO_IDH_MocA"/>
    <property type="match status" value="1"/>
</dbReference>
<dbReference type="AlphaFoldDB" id="A0A6J6N1S1"/>